<dbReference type="Proteomes" id="UP000516412">
    <property type="component" value="Chromosome"/>
</dbReference>
<gene>
    <name evidence="1" type="ORF">H7A79_1142</name>
</gene>
<evidence type="ECO:0000313" key="1">
    <source>
        <dbReference type="EMBL" id="QNT57727.1"/>
    </source>
</evidence>
<proteinExistence type="predicted"/>
<dbReference type="EMBL" id="CP060414">
    <property type="protein sequence ID" value="QNT57727.1"/>
    <property type="molecule type" value="Genomic_DNA"/>
</dbReference>
<protein>
    <submittedName>
        <fullName evidence="1">Uncharacterized protein</fullName>
    </submittedName>
</protein>
<evidence type="ECO:0000313" key="2">
    <source>
        <dbReference type="Proteomes" id="UP000516412"/>
    </source>
</evidence>
<sequence length="55" mass="6131">MNAKDLIEWFEDRGEMVISKSDGGNFVVVARKPDGMMKSAEAATLERAIALWEES</sequence>
<dbReference type="KEGG" id="nmus:H7A79_1142"/>
<organism evidence="1 2">
    <name type="scientific">Neisseria musculi</name>
    <dbReference type="NCBI Taxonomy" id="1815583"/>
    <lineage>
        <taxon>Bacteria</taxon>
        <taxon>Pseudomonadati</taxon>
        <taxon>Pseudomonadota</taxon>
        <taxon>Betaproteobacteria</taxon>
        <taxon>Neisseriales</taxon>
        <taxon>Neisseriaceae</taxon>
        <taxon>Neisseria</taxon>
    </lineage>
</organism>
<dbReference type="RefSeq" id="WP_187001398.1">
    <property type="nucleotide sequence ID" value="NZ_CP060414.2"/>
</dbReference>
<dbReference type="AlphaFoldDB" id="A0A7H1M7W2"/>
<accession>A0A7H1M7W2</accession>
<reference evidence="1" key="1">
    <citation type="submission" date="2024-06" db="EMBL/GenBank/DDBJ databases">
        <title>Complete Genome Sequence of mouse commensal type strain Neisseria musculi.</title>
        <authorList>
            <person name="Thapa E."/>
            <person name="Aluvathingal J."/>
            <person name="Nadendla S."/>
            <person name="Mehta A."/>
            <person name="Tettelin H."/>
            <person name="Weyand N.J."/>
        </authorList>
    </citation>
    <scope>NUCLEOTIDE SEQUENCE</scope>
    <source>
        <strain evidence="1">NW831</strain>
    </source>
</reference>
<keyword evidence="2" id="KW-1185">Reference proteome</keyword>
<name>A0A7H1M7W2_9NEIS</name>